<gene>
    <name evidence="1" type="ORF">FA95DRAFT_285285</name>
</gene>
<dbReference type="Proteomes" id="UP000814033">
    <property type="component" value="Unassembled WGS sequence"/>
</dbReference>
<evidence type="ECO:0000313" key="2">
    <source>
        <dbReference type="Proteomes" id="UP000814033"/>
    </source>
</evidence>
<evidence type="ECO:0000313" key="1">
    <source>
        <dbReference type="EMBL" id="KAI0044313.1"/>
    </source>
</evidence>
<reference evidence="1" key="1">
    <citation type="submission" date="2021-02" db="EMBL/GenBank/DDBJ databases">
        <authorList>
            <consortium name="DOE Joint Genome Institute"/>
            <person name="Ahrendt S."/>
            <person name="Looney B.P."/>
            <person name="Miyauchi S."/>
            <person name="Morin E."/>
            <person name="Drula E."/>
            <person name="Courty P.E."/>
            <person name="Chicoki N."/>
            <person name="Fauchery L."/>
            <person name="Kohler A."/>
            <person name="Kuo A."/>
            <person name="Labutti K."/>
            <person name="Pangilinan J."/>
            <person name="Lipzen A."/>
            <person name="Riley R."/>
            <person name="Andreopoulos W."/>
            <person name="He G."/>
            <person name="Johnson J."/>
            <person name="Barry K.W."/>
            <person name="Grigoriev I.V."/>
            <person name="Nagy L."/>
            <person name="Hibbett D."/>
            <person name="Henrissat B."/>
            <person name="Matheny P.B."/>
            <person name="Labbe J."/>
            <person name="Martin F."/>
        </authorList>
    </citation>
    <scope>NUCLEOTIDE SEQUENCE</scope>
    <source>
        <strain evidence="1">FP105234-sp</strain>
    </source>
</reference>
<name>A0ACB8RJM5_9AGAM</name>
<comment type="caution">
    <text evidence="1">The sequence shown here is derived from an EMBL/GenBank/DDBJ whole genome shotgun (WGS) entry which is preliminary data.</text>
</comment>
<organism evidence="1 2">
    <name type="scientific">Auriscalpium vulgare</name>
    <dbReference type="NCBI Taxonomy" id="40419"/>
    <lineage>
        <taxon>Eukaryota</taxon>
        <taxon>Fungi</taxon>
        <taxon>Dikarya</taxon>
        <taxon>Basidiomycota</taxon>
        <taxon>Agaricomycotina</taxon>
        <taxon>Agaricomycetes</taxon>
        <taxon>Russulales</taxon>
        <taxon>Auriscalpiaceae</taxon>
        <taxon>Auriscalpium</taxon>
    </lineage>
</organism>
<reference evidence="1" key="2">
    <citation type="journal article" date="2022" name="New Phytol.">
        <title>Evolutionary transition to the ectomycorrhizal habit in the genomes of a hyperdiverse lineage of mushroom-forming fungi.</title>
        <authorList>
            <person name="Looney B."/>
            <person name="Miyauchi S."/>
            <person name="Morin E."/>
            <person name="Drula E."/>
            <person name="Courty P.E."/>
            <person name="Kohler A."/>
            <person name="Kuo A."/>
            <person name="LaButti K."/>
            <person name="Pangilinan J."/>
            <person name="Lipzen A."/>
            <person name="Riley R."/>
            <person name="Andreopoulos W."/>
            <person name="He G."/>
            <person name="Johnson J."/>
            <person name="Nolan M."/>
            <person name="Tritt A."/>
            <person name="Barry K.W."/>
            <person name="Grigoriev I.V."/>
            <person name="Nagy L.G."/>
            <person name="Hibbett D."/>
            <person name="Henrissat B."/>
            <person name="Matheny P.B."/>
            <person name="Labbe J."/>
            <person name="Martin F.M."/>
        </authorList>
    </citation>
    <scope>NUCLEOTIDE SEQUENCE</scope>
    <source>
        <strain evidence="1">FP105234-sp</strain>
    </source>
</reference>
<keyword evidence="2" id="KW-1185">Reference proteome</keyword>
<accession>A0ACB8RJM5</accession>
<dbReference type="EMBL" id="MU275987">
    <property type="protein sequence ID" value="KAI0044313.1"/>
    <property type="molecule type" value="Genomic_DNA"/>
</dbReference>
<protein>
    <submittedName>
        <fullName evidence="1">Uncharacterized protein</fullName>
    </submittedName>
</protein>
<proteinExistence type="predicted"/>
<sequence>MSRPAPTEPKYSSLSVPRTVNPRRVAPSYGSVLRPAAAFVLAGGVAVGNHFFNRWADGHEVGNFALSQQWVTRATTAFAFGLQTALSTMMGFVLCQLIWYYVQRGYMSVKDIDTIYDIERRRMAATIASRALVHSPLLVAVSLLSYSLPIPAVFSNAALSVATSTLAGVPAPCTIPTGNLSLASPSSYLFSVEGVGFYFQPLGAANRLATQALVGQRLPQLAVPQPCVGNCTYRVSIDSAAFDCKAAPRTG</sequence>